<reference evidence="2" key="1">
    <citation type="submission" date="2021-06" db="EMBL/GenBank/DDBJ databases">
        <title>Comparative genomics, transcriptomics and evolutionary studies reveal genomic signatures of adaptation to plant cell wall in hemibiotrophic fungi.</title>
        <authorList>
            <consortium name="DOE Joint Genome Institute"/>
            <person name="Baroncelli R."/>
            <person name="Diaz J.F."/>
            <person name="Benocci T."/>
            <person name="Peng M."/>
            <person name="Battaglia E."/>
            <person name="Haridas S."/>
            <person name="Andreopoulos W."/>
            <person name="Labutti K."/>
            <person name="Pangilinan J."/>
            <person name="Floch G.L."/>
            <person name="Makela M.R."/>
            <person name="Henrissat B."/>
            <person name="Grigoriev I.V."/>
            <person name="Crouch J.A."/>
            <person name="De Vries R.P."/>
            <person name="Sukno S.A."/>
            <person name="Thon M.R."/>
        </authorList>
    </citation>
    <scope>NUCLEOTIDE SEQUENCE</scope>
    <source>
        <strain evidence="2">CBS 193.32</strain>
    </source>
</reference>
<name>A0AAJ0A8X7_9PEZI</name>
<dbReference type="EMBL" id="JAHMHR010000070">
    <property type="protein sequence ID" value="KAK1658685.1"/>
    <property type="molecule type" value="Genomic_DNA"/>
</dbReference>
<comment type="caution">
    <text evidence="2">The sequence shown here is derived from an EMBL/GenBank/DDBJ whole genome shotgun (WGS) entry which is preliminary data.</text>
</comment>
<accession>A0AAJ0A8X7</accession>
<organism evidence="2 3">
    <name type="scientific">Colletotrichum godetiae</name>
    <dbReference type="NCBI Taxonomy" id="1209918"/>
    <lineage>
        <taxon>Eukaryota</taxon>
        <taxon>Fungi</taxon>
        <taxon>Dikarya</taxon>
        <taxon>Ascomycota</taxon>
        <taxon>Pezizomycotina</taxon>
        <taxon>Sordariomycetes</taxon>
        <taxon>Hypocreomycetidae</taxon>
        <taxon>Glomerellales</taxon>
        <taxon>Glomerellaceae</taxon>
        <taxon>Colletotrichum</taxon>
        <taxon>Colletotrichum acutatum species complex</taxon>
    </lineage>
</organism>
<proteinExistence type="predicted"/>
<dbReference type="RefSeq" id="XP_060423449.1">
    <property type="nucleotide sequence ID" value="XM_060576232.1"/>
</dbReference>
<evidence type="ECO:0000313" key="3">
    <source>
        <dbReference type="Proteomes" id="UP001224890"/>
    </source>
</evidence>
<sequence>MSTRVSPTPYWRFHSINSATQSMGRNLGFAITWHSTLLSISDSRPKPASNKPPLRSATQ</sequence>
<gene>
    <name evidence="2" type="ORF">BDP55DRAFT_681882</name>
</gene>
<protein>
    <submittedName>
        <fullName evidence="2">Uncharacterized protein</fullName>
    </submittedName>
</protein>
<feature type="region of interest" description="Disordered" evidence="1">
    <location>
        <begin position="40"/>
        <end position="59"/>
    </location>
</feature>
<dbReference type="Proteomes" id="UP001224890">
    <property type="component" value="Unassembled WGS sequence"/>
</dbReference>
<dbReference type="AlphaFoldDB" id="A0AAJ0A8X7"/>
<dbReference type="GeneID" id="85460758"/>
<keyword evidence="3" id="KW-1185">Reference proteome</keyword>
<evidence type="ECO:0000313" key="2">
    <source>
        <dbReference type="EMBL" id="KAK1658685.1"/>
    </source>
</evidence>
<evidence type="ECO:0000256" key="1">
    <source>
        <dbReference type="SAM" id="MobiDB-lite"/>
    </source>
</evidence>